<comment type="caution">
    <text evidence="1">The sequence shown here is derived from an EMBL/GenBank/DDBJ whole genome shotgun (WGS) entry which is preliminary data.</text>
</comment>
<name>A0A8T0KVK5_PHAAN</name>
<evidence type="ECO:0000313" key="1">
    <source>
        <dbReference type="EMBL" id="KAG2401845.1"/>
    </source>
</evidence>
<organism evidence="1 2">
    <name type="scientific">Phaseolus angularis</name>
    <name type="common">Azuki bean</name>
    <name type="synonym">Vigna angularis</name>
    <dbReference type="NCBI Taxonomy" id="3914"/>
    <lineage>
        <taxon>Eukaryota</taxon>
        <taxon>Viridiplantae</taxon>
        <taxon>Streptophyta</taxon>
        <taxon>Embryophyta</taxon>
        <taxon>Tracheophyta</taxon>
        <taxon>Spermatophyta</taxon>
        <taxon>Magnoliopsida</taxon>
        <taxon>eudicotyledons</taxon>
        <taxon>Gunneridae</taxon>
        <taxon>Pentapetalae</taxon>
        <taxon>rosids</taxon>
        <taxon>fabids</taxon>
        <taxon>Fabales</taxon>
        <taxon>Fabaceae</taxon>
        <taxon>Papilionoideae</taxon>
        <taxon>50 kb inversion clade</taxon>
        <taxon>NPAAA clade</taxon>
        <taxon>indigoferoid/millettioid clade</taxon>
        <taxon>Phaseoleae</taxon>
        <taxon>Vigna</taxon>
    </lineage>
</organism>
<dbReference type="EMBL" id="JABFOF010000003">
    <property type="protein sequence ID" value="KAG2401845.1"/>
    <property type="molecule type" value="Genomic_DNA"/>
</dbReference>
<gene>
    <name evidence="1" type="ORF">HKW66_Vig0191180</name>
</gene>
<proteinExistence type="predicted"/>
<dbReference type="Proteomes" id="UP000743370">
    <property type="component" value="Unassembled WGS sequence"/>
</dbReference>
<protein>
    <submittedName>
        <fullName evidence="1">Uncharacterized protein</fullName>
    </submittedName>
</protein>
<sequence>MGFHVLYRKFLHCQYPEISHGIYAIVRWSTKKEQVQQIIKEKVEQERKSWTAEERRKKVRPHQHGLNVVTVNLTCSAGNVIPLGVRPINTSHNGCVCLTASNIIYAYSVKTDIPYLQETTLFV</sequence>
<reference evidence="1 2" key="1">
    <citation type="submission" date="2020-05" db="EMBL/GenBank/DDBJ databases">
        <title>Vigna angularis (adzuki bean) Var. LongXiaoDou No. 4 denovo assembly.</title>
        <authorList>
            <person name="Xiang H."/>
        </authorList>
    </citation>
    <scope>NUCLEOTIDE SEQUENCE [LARGE SCALE GENOMIC DNA]</scope>
    <source>
        <tissue evidence="1">Leaf</tissue>
    </source>
</reference>
<dbReference type="AlphaFoldDB" id="A0A8T0KVK5"/>
<accession>A0A8T0KVK5</accession>
<evidence type="ECO:0000313" key="2">
    <source>
        <dbReference type="Proteomes" id="UP000743370"/>
    </source>
</evidence>